<dbReference type="Pfam" id="PF00293">
    <property type="entry name" value="NUDIX"/>
    <property type="match status" value="1"/>
</dbReference>
<reference evidence="3" key="2">
    <citation type="submission" date="2015-01" db="EMBL/GenBank/DDBJ databases">
        <title>Evolutionary Origins and Diversification of the Mycorrhizal Mutualists.</title>
        <authorList>
            <consortium name="DOE Joint Genome Institute"/>
            <consortium name="Mycorrhizal Genomics Consortium"/>
            <person name="Kohler A."/>
            <person name="Kuo A."/>
            <person name="Nagy L.G."/>
            <person name="Floudas D."/>
            <person name="Copeland A."/>
            <person name="Barry K.W."/>
            <person name="Cichocki N."/>
            <person name="Veneault-Fourrey C."/>
            <person name="LaButti K."/>
            <person name="Lindquist E.A."/>
            <person name="Lipzen A."/>
            <person name="Lundell T."/>
            <person name="Morin E."/>
            <person name="Murat C."/>
            <person name="Riley R."/>
            <person name="Ohm R."/>
            <person name="Sun H."/>
            <person name="Tunlid A."/>
            <person name="Henrissat B."/>
            <person name="Grigoriev I.V."/>
            <person name="Hibbett D.S."/>
            <person name="Martin F."/>
        </authorList>
    </citation>
    <scope>NUCLEOTIDE SEQUENCE [LARGE SCALE GENOMIC DNA]</scope>
    <source>
        <strain evidence="3">Zn</strain>
    </source>
</reference>
<dbReference type="SUPFAM" id="SSF55811">
    <property type="entry name" value="Nudix"/>
    <property type="match status" value="1"/>
</dbReference>
<dbReference type="HOGENOM" id="CLU_124235_0_0_1"/>
<organism evidence="2 3">
    <name type="scientific">Oidiodendron maius (strain Zn)</name>
    <dbReference type="NCBI Taxonomy" id="913774"/>
    <lineage>
        <taxon>Eukaryota</taxon>
        <taxon>Fungi</taxon>
        <taxon>Dikarya</taxon>
        <taxon>Ascomycota</taxon>
        <taxon>Pezizomycotina</taxon>
        <taxon>Leotiomycetes</taxon>
        <taxon>Leotiomycetes incertae sedis</taxon>
        <taxon>Myxotrichaceae</taxon>
        <taxon>Oidiodendron</taxon>
    </lineage>
</organism>
<evidence type="ECO:0000313" key="3">
    <source>
        <dbReference type="Proteomes" id="UP000054321"/>
    </source>
</evidence>
<gene>
    <name evidence="2" type="ORF">OIDMADRAFT_20588</name>
</gene>
<feature type="domain" description="Nudix hydrolase" evidence="1">
    <location>
        <begin position="36"/>
        <end position="178"/>
    </location>
</feature>
<dbReference type="InParanoid" id="A0A0C3D6G2"/>
<dbReference type="OrthoDB" id="206213at2759"/>
<dbReference type="InterPro" id="IPR000086">
    <property type="entry name" value="NUDIX_hydrolase_dom"/>
</dbReference>
<proteinExistence type="predicted"/>
<evidence type="ECO:0000259" key="1">
    <source>
        <dbReference type="PROSITE" id="PS51462"/>
    </source>
</evidence>
<keyword evidence="3" id="KW-1185">Reference proteome</keyword>
<name>A0A0C3D6G2_OIDMZ</name>
<protein>
    <recommendedName>
        <fullName evidence="1">Nudix hydrolase domain-containing protein</fullName>
    </recommendedName>
</protein>
<dbReference type="Gene3D" id="3.90.79.10">
    <property type="entry name" value="Nucleoside Triphosphate Pyrophosphohydrolase"/>
    <property type="match status" value="1"/>
</dbReference>
<dbReference type="STRING" id="913774.A0A0C3D6G2"/>
<dbReference type="InterPro" id="IPR015797">
    <property type="entry name" value="NUDIX_hydrolase-like_dom_sf"/>
</dbReference>
<reference evidence="2 3" key="1">
    <citation type="submission" date="2014-04" db="EMBL/GenBank/DDBJ databases">
        <authorList>
            <consortium name="DOE Joint Genome Institute"/>
            <person name="Kuo A."/>
            <person name="Martino E."/>
            <person name="Perotto S."/>
            <person name="Kohler A."/>
            <person name="Nagy L.G."/>
            <person name="Floudas D."/>
            <person name="Copeland A."/>
            <person name="Barry K.W."/>
            <person name="Cichocki N."/>
            <person name="Veneault-Fourrey C."/>
            <person name="LaButti K."/>
            <person name="Lindquist E.A."/>
            <person name="Lipzen A."/>
            <person name="Lundell T."/>
            <person name="Morin E."/>
            <person name="Murat C."/>
            <person name="Sun H."/>
            <person name="Tunlid A."/>
            <person name="Henrissat B."/>
            <person name="Grigoriev I.V."/>
            <person name="Hibbett D.S."/>
            <person name="Martin F."/>
            <person name="Nordberg H.P."/>
            <person name="Cantor M.N."/>
            <person name="Hua S.X."/>
        </authorList>
    </citation>
    <scope>NUCLEOTIDE SEQUENCE [LARGE SCALE GENOMIC DNA]</scope>
    <source>
        <strain evidence="2 3">Zn</strain>
    </source>
</reference>
<dbReference type="PROSITE" id="PS51462">
    <property type="entry name" value="NUDIX"/>
    <property type="match status" value="1"/>
</dbReference>
<evidence type="ECO:0000313" key="2">
    <source>
        <dbReference type="EMBL" id="KIM97497.1"/>
    </source>
</evidence>
<dbReference type="EMBL" id="KN832882">
    <property type="protein sequence ID" value="KIM97497.1"/>
    <property type="molecule type" value="Genomic_DNA"/>
</dbReference>
<dbReference type="AlphaFoldDB" id="A0A0C3D6G2"/>
<accession>A0A0C3D6G2</accession>
<sequence>MSTTIVPMHQLKRGLRQFRYLKGPRAFSSIISTKLRQRAIVSSFICKPAQSPGGLTFALFKRSKDVTTYPGKWAVCSGSIEASDSSPESAAQREISEETGLSVPEDIYLLRRGNPFSLVDEGLKTEWTIYPFAWELKPRAKSIKLGWEHTEVQFVKPAELDKHDHVPLLELGMKRVLD</sequence>
<dbReference type="Proteomes" id="UP000054321">
    <property type="component" value="Unassembled WGS sequence"/>
</dbReference>